<organism evidence="1 2">
    <name type="scientific">Sparassis crispa</name>
    <dbReference type="NCBI Taxonomy" id="139825"/>
    <lineage>
        <taxon>Eukaryota</taxon>
        <taxon>Fungi</taxon>
        <taxon>Dikarya</taxon>
        <taxon>Basidiomycota</taxon>
        <taxon>Agaricomycotina</taxon>
        <taxon>Agaricomycetes</taxon>
        <taxon>Polyporales</taxon>
        <taxon>Sparassidaceae</taxon>
        <taxon>Sparassis</taxon>
    </lineage>
</organism>
<dbReference type="RefSeq" id="XP_027617706.1">
    <property type="nucleotide sequence ID" value="XM_027761905.1"/>
</dbReference>
<dbReference type="EMBL" id="BFAD01000010">
    <property type="protein sequence ID" value="GBE86793.1"/>
    <property type="molecule type" value="Genomic_DNA"/>
</dbReference>
<name>A0A401GX77_9APHY</name>
<keyword evidence="2" id="KW-1185">Reference proteome</keyword>
<sequence length="124" mass="13891">MKLIVDSLAAFVHNRQARAAYDSPASSRLVGRDRWDRSARVRSNFYKVTNTNTLSHAVAGDEGAPAAAVPDTVVGRCVPPLEGLERYWGEGVRDLNNRRFVLQCMQMFMAHVWVSDSHWNTSIS</sequence>
<reference evidence="1 2" key="1">
    <citation type="journal article" date="2018" name="Sci. Rep.">
        <title>Genome sequence of the cauliflower mushroom Sparassis crispa (Hanabiratake) and its association with beneficial usage.</title>
        <authorList>
            <person name="Kiyama R."/>
            <person name="Furutani Y."/>
            <person name="Kawaguchi K."/>
            <person name="Nakanishi T."/>
        </authorList>
    </citation>
    <scope>NUCLEOTIDE SEQUENCE [LARGE SCALE GENOMIC DNA]</scope>
</reference>
<dbReference type="Proteomes" id="UP000287166">
    <property type="component" value="Unassembled WGS sequence"/>
</dbReference>
<comment type="caution">
    <text evidence="1">The sequence shown here is derived from an EMBL/GenBank/DDBJ whole genome shotgun (WGS) entry which is preliminary data.</text>
</comment>
<accession>A0A401GX77</accession>
<dbReference type="AlphaFoldDB" id="A0A401GX77"/>
<dbReference type="InParanoid" id="A0A401GX77"/>
<dbReference type="GeneID" id="38783710"/>
<evidence type="ECO:0000313" key="1">
    <source>
        <dbReference type="EMBL" id="GBE86793.1"/>
    </source>
</evidence>
<gene>
    <name evidence="1" type="ORF">SCP_1000350</name>
</gene>
<protein>
    <submittedName>
        <fullName evidence="1">Uncharacterized protein</fullName>
    </submittedName>
</protein>
<evidence type="ECO:0000313" key="2">
    <source>
        <dbReference type="Proteomes" id="UP000287166"/>
    </source>
</evidence>
<proteinExistence type="predicted"/>